<evidence type="ECO:0000313" key="3">
    <source>
        <dbReference type="Proteomes" id="UP001318860"/>
    </source>
</evidence>
<comment type="caution">
    <text evidence="2">The sequence shown here is derived from an EMBL/GenBank/DDBJ whole genome shotgun (WGS) entry which is preliminary data.</text>
</comment>
<keyword evidence="3" id="KW-1185">Reference proteome</keyword>
<dbReference type="InterPro" id="IPR006563">
    <property type="entry name" value="POX_dom"/>
</dbReference>
<name>A0ABR0V3F6_REHGL</name>
<dbReference type="Proteomes" id="UP001318860">
    <property type="component" value="Unassembled WGS sequence"/>
</dbReference>
<evidence type="ECO:0000313" key="2">
    <source>
        <dbReference type="EMBL" id="KAK6128652.1"/>
    </source>
</evidence>
<sequence length="242" mass="25983">MEEEEETGGLPVYETGGASTMMSEIFNFPSDGAVSATELLETQISQSYRNSRAAPPTSAADWFSHRINADSEAAMQLFPTPPNSTSSTLHMLLPNPSSSSSFGQFTWFNPNENNNINNNPNEIPPGVVEGQRLSLSSSLQHMGGGAGLHLHGGVSHNRHSSNFTAAASMLRNSKYAKAAQDLLEEFCSVGGSKVQPLLRANADGGELIRHDDGVRRGVAVHLTRTKAMSRHFRCLKDAIAAS</sequence>
<protein>
    <recommendedName>
        <fullName evidence="1">POX domain-containing protein</fullName>
    </recommendedName>
</protein>
<organism evidence="2 3">
    <name type="scientific">Rehmannia glutinosa</name>
    <name type="common">Chinese foxglove</name>
    <dbReference type="NCBI Taxonomy" id="99300"/>
    <lineage>
        <taxon>Eukaryota</taxon>
        <taxon>Viridiplantae</taxon>
        <taxon>Streptophyta</taxon>
        <taxon>Embryophyta</taxon>
        <taxon>Tracheophyta</taxon>
        <taxon>Spermatophyta</taxon>
        <taxon>Magnoliopsida</taxon>
        <taxon>eudicotyledons</taxon>
        <taxon>Gunneridae</taxon>
        <taxon>Pentapetalae</taxon>
        <taxon>asterids</taxon>
        <taxon>lamiids</taxon>
        <taxon>Lamiales</taxon>
        <taxon>Orobanchaceae</taxon>
        <taxon>Rehmannieae</taxon>
        <taxon>Rehmannia</taxon>
    </lineage>
</organism>
<accession>A0ABR0V3F6</accession>
<evidence type="ECO:0000259" key="1">
    <source>
        <dbReference type="SMART" id="SM00574"/>
    </source>
</evidence>
<proteinExistence type="predicted"/>
<gene>
    <name evidence="2" type="ORF">DH2020_037610</name>
</gene>
<reference evidence="2 3" key="1">
    <citation type="journal article" date="2021" name="Comput. Struct. Biotechnol. J.">
        <title>De novo genome assembly of the potent medicinal plant Rehmannia glutinosa using nanopore technology.</title>
        <authorList>
            <person name="Ma L."/>
            <person name="Dong C."/>
            <person name="Song C."/>
            <person name="Wang X."/>
            <person name="Zheng X."/>
            <person name="Niu Y."/>
            <person name="Chen S."/>
            <person name="Feng W."/>
        </authorList>
    </citation>
    <scope>NUCLEOTIDE SEQUENCE [LARGE SCALE GENOMIC DNA]</scope>
    <source>
        <strain evidence="2">DH-2019</strain>
    </source>
</reference>
<dbReference type="EMBL" id="JABTTQ020001711">
    <property type="protein sequence ID" value="KAK6128652.1"/>
    <property type="molecule type" value="Genomic_DNA"/>
</dbReference>
<dbReference type="SMART" id="SM00574">
    <property type="entry name" value="POX"/>
    <property type="match status" value="1"/>
</dbReference>
<feature type="domain" description="POX" evidence="1">
    <location>
        <begin position="164"/>
        <end position="241"/>
    </location>
</feature>